<keyword evidence="2" id="KW-0812">Transmembrane</keyword>
<dbReference type="InterPro" id="IPR028061">
    <property type="entry name" value="Fis1_TPR_C"/>
</dbReference>
<dbReference type="SUPFAM" id="SSF48452">
    <property type="entry name" value="TPR-like"/>
    <property type="match status" value="1"/>
</dbReference>
<dbReference type="InterPro" id="IPR011990">
    <property type="entry name" value="TPR-like_helical_dom_sf"/>
</dbReference>
<dbReference type="PANTHER" id="PTHR13247:SF0">
    <property type="entry name" value="MITOCHONDRIAL FISSION 1 PROTEIN"/>
    <property type="match status" value="1"/>
</dbReference>
<dbReference type="GO" id="GO:0000266">
    <property type="term" value="P:mitochondrial fission"/>
    <property type="evidence" value="ECO:0007669"/>
    <property type="project" value="InterPro"/>
</dbReference>
<dbReference type="Proteomes" id="UP000007799">
    <property type="component" value="Unassembled WGS sequence"/>
</dbReference>
<feature type="transmembrane region" description="Helical" evidence="2">
    <location>
        <begin position="117"/>
        <end position="138"/>
    </location>
</feature>
<feature type="repeat" description="TPR" evidence="1">
    <location>
        <begin position="62"/>
        <end position="95"/>
    </location>
</feature>
<dbReference type="Pfam" id="PF14853">
    <property type="entry name" value="Fis1_TPR_C"/>
    <property type="match status" value="1"/>
</dbReference>
<dbReference type="AlphaFoldDB" id="F2UCG2"/>
<accession>F2UCG2</accession>
<dbReference type="STRING" id="946362.F2UCG2"/>
<evidence type="ECO:0000313" key="4">
    <source>
        <dbReference type="Proteomes" id="UP000007799"/>
    </source>
</evidence>
<keyword evidence="4" id="KW-1185">Reference proteome</keyword>
<dbReference type="PANTHER" id="PTHR13247">
    <property type="entry name" value="TETRATRICOPEPTIDE REPEAT PROTEIN 11 TPR REPEAT PROTEIN 11"/>
    <property type="match status" value="1"/>
</dbReference>
<dbReference type="EMBL" id="GL832968">
    <property type="protein sequence ID" value="EGD74269.1"/>
    <property type="molecule type" value="Genomic_DNA"/>
</dbReference>
<dbReference type="RefSeq" id="XP_004993169.1">
    <property type="nucleotide sequence ID" value="XM_004993112.1"/>
</dbReference>
<dbReference type="GO" id="GO:0016559">
    <property type="term" value="P:peroxisome fission"/>
    <property type="evidence" value="ECO:0007669"/>
    <property type="project" value="TreeGrafter"/>
</dbReference>
<dbReference type="OrthoDB" id="421154at2759"/>
<dbReference type="eggNOG" id="KOG3364">
    <property type="taxonomic scope" value="Eukaryota"/>
</dbReference>
<name>F2UCG2_SALR5</name>
<gene>
    <name evidence="3" type="ORF">PTSG_06278</name>
</gene>
<dbReference type="PROSITE" id="PS50005">
    <property type="entry name" value="TPR"/>
    <property type="match status" value="1"/>
</dbReference>
<dbReference type="Gene3D" id="1.25.40.10">
    <property type="entry name" value="Tetratricopeptide repeat domain"/>
    <property type="match status" value="1"/>
</dbReference>
<keyword evidence="2" id="KW-0472">Membrane</keyword>
<organism evidence="4">
    <name type="scientific">Salpingoeca rosetta (strain ATCC 50818 / BSB-021)</name>
    <dbReference type="NCBI Taxonomy" id="946362"/>
    <lineage>
        <taxon>Eukaryota</taxon>
        <taxon>Choanoflagellata</taxon>
        <taxon>Craspedida</taxon>
        <taxon>Salpingoecidae</taxon>
        <taxon>Salpingoeca</taxon>
    </lineage>
</organism>
<dbReference type="GO" id="GO:0005778">
    <property type="term" value="C:peroxisomal membrane"/>
    <property type="evidence" value="ECO:0007669"/>
    <property type="project" value="TreeGrafter"/>
</dbReference>
<dbReference type="GO" id="GO:0000422">
    <property type="term" value="P:autophagy of mitochondrion"/>
    <property type="evidence" value="ECO:0007669"/>
    <property type="project" value="TreeGrafter"/>
</dbReference>
<dbReference type="InParanoid" id="F2UCG2"/>
<sequence>MTSKLSTEDLRTEILSRQRAGKTYDDLQFELSLRLVGATQRHLVQEAITLLEDLKHRNGPIRDYLYFLAQAYYAVGNYRRARQELNALLRKEPHNQQARALLDTIAEKEREDGMKGLAVLGSAAVLGVAAGVALFRGLRH</sequence>
<keyword evidence="2" id="KW-1133">Transmembrane helix</keyword>
<evidence type="ECO:0000256" key="1">
    <source>
        <dbReference type="PROSITE-ProRule" id="PRU00339"/>
    </source>
</evidence>
<dbReference type="InterPro" id="IPR019734">
    <property type="entry name" value="TPR_rpt"/>
</dbReference>
<evidence type="ECO:0000313" key="3">
    <source>
        <dbReference type="EMBL" id="EGD74269.1"/>
    </source>
</evidence>
<dbReference type="GO" id="GO:0005741">
    <property type="term" value="C:mitochondrial outer membrane"/>
    <property type="evidence" value="ECO:0007669"/>
    <property type="project" value="TreeGrafter"/>
</dbReference>
<dbReference type="InterPro" id="IPR016543">
    <property type="entry name" value="Fis1"/>
</dbReference>
<protein>
    <submittedName>
        <fullName evidence="3">Uncharacterized protein</fullName>
    </submittedName>
</protein>
<proteinExistence type="predicted"/>
<evidence type="ECO:0000256" key="2">
    <source>
        <dbReference type="SAM" id="Phobius"/>
    </source>
</evidence>
<dbReference type="FunCoup" id="F2UCG2">
    <property type="interactions" value="1216"/>
</dbReference>
<dbReference type="GeneID" id="16073744"/>
<dbReference type="KEGG" id="sre:PTSG_06278"/>
<keyword evidence="1" id="KW-0802">TPR repeat</keyword>
<reference evidence="3" key="1">
    <citation type="submission" date="2009-08" db="EMBL/GenBank/DDBJ databases">
        <title>Annotation of Salpingoeca rosetta.</title>
        <authorList>
            <consortium name="The Broad Institute Genome Sequencing Platform"/>
            <person name="Russ C."/>
            <person name="Cuomo C."/>
            <person name="Burger G."/>
            <person name="Gray M.W."/>
            <person name="Holland P.W.H."/>
            <person name="King N."/>
            <person name="Lang F.B.F."/>
            <person name="Roger A.J."/>
            <person name="Ruiz-Trillo I."/>
            <person name="Young S.K."/>
            <person name="Zeng Q."/>
            <person name="Gargeya S."/>
            <person name="Alvarado L."/>
            <person name="Berlin A."/>
            <person name="Chapman S.B."/>
            <person name="Chen Z."/>
            <person name="Freedman E."/>
            <person name="Gellesch M."/>
            <person name="Goldberg J."/>
            <person name="Griggs A."/>
            <person name="Gujja S."/>
            <person name="Heilman E."/>
            <person name="Heiman D."/>
            <person name="Howarth C."/>
            <person name="Mehta T."/>
            <person name="Neiman D."/>
            <person name="Pearson M."/>
            <person name="Roberts A."/>
            <person name="Saif S."/>
            <person name="Shea T."/>
            <person name="Shenoy N."/>
            <person name="Sisk P."/>
            <person name="Stolte C."/>
            <person name="Sykes S."/>
            <person name="White J."/>
            <person name="Yandava C."/>
            <person name="Haas B."/>
            <person name="Nusbaum C."/>
            <person name="Birren B."/>
        </authorList>
    </citation>
    <scope>NUCLEOTIDE SEQUENCE [LARGE SCALE GENOMIC DNA]</scope>
    <source>
        <strain evidence="3">ATCC 50818</strain>
    </source>
</reference>